<gene>
    <name evidence="1" type="ORF">DSM104329_00400</name>
</gene>
<dbReference type="KEGG" id="sbae:DSM104329_00400"/>
<dbReference type="RefSeq" id="WP_259313719.1">
    <property type="nucleotide sequence ID" value="NZ_CP087164.1"/>
</dbReference>
<dbReference type="Proteomes" id="UP001162834">
    <property type="component" value="Chromosome"/>
</dbReference>
<dbReference type="EMBL" id="CP087164">
    <property type="protein sequence ID" value="UGS34029.1"/>
    <property type="molecule type" value="Genomic_DNA"/>
</dbReference>
<evidence type="ECO:0000313" key="1">
    <source>
        <dbReference type="EMBL" id="UGS34029.1"/>
    </source>
</evidence>
<sequence length="57" mass="6350">MSCTKLPGRPLGATSKEIREYVLDILVKRFDRMTVRQAVHGIEVADIIAKTELGPEP</sequence>
<proteinExistence type="predicted"/>
<reference evidence="1" key="1">
    <citation type="journal article" date="2022" name="Int. J. Syst. Evol. Microbiol.">
        <title>Pseudomonas aegrilactucae sp. nov. and Pseudomonas morbosilactucae sp. nov., pathogens causing bacterial rot of lettuce in Japan.</title>
        <authorList>
            <person name="Sawada H."/>
            <person name="Fujikawa T."/>
            <person name="Satou M."/>
        </authorList>
    </citation>
    <scope>NUCLEOTIDE SEQUENCE</scope>
    <source>
        <strain evidence="1">0166_1</strain>
    </source>
</reference>
<evidence type="ECO:0000313" key="2">
    <source>
        <dbReference type="Proteomes" id="UP001162834"/>
    </source>
</evidence>
<dbReference type="AlphaFoldDB" id="A0A9E6XSV6"/>
<protein>
    <submittedName>
        <fullName evidence="1">Uncharacterized protein</fullName>
    </submittedName>
</protein>
<keyword evidence="2" id="KW-1185">Reference proteome</keyword>
<organism evidence="1 2">
    <name type="scientific">Capillimicrobium parvum</name>
    <dbReference type="NCBI Taxonomy" id="2884022"/>
    <lineage>
        <taxon>Bacteria</taxon>
        <taxon>Bacillati</taxon>
        <taxon>Actinomycetota</taxon>
        <taxon>Thermoleophilia</taxon>
        <taxon>Solirubrobacterales</taxon>
        <taxon>Capillimicrobiaceae</taxon>
        <taxon>Capillimicrobium</taxon>
    </lineage>
</organism>
<name>A0A9E6XSV6_9ACTN</name>
<accession>A0A9E6XSV6</accession>